<keyword evidence="10" id="KW-0418">Kinase</keyword>
<keyword evidence="5" id="KW-0997">Cell inner membrane</keyword>
<keyword evidence="12 15" id="KW-1133">Transmembrane helix</keyword>
<dbReference type="SUPFAM" id="SSF47384">
    <property type="entry name" value="Homodimeric domain of signal transducing histidine kinase"/>
    <property type="match status" value="1"/>
</dbReference>
<dbReference type="EC" id="2.7.13.3" evidence="3"/>
<dbReference type="PROSITE" id="PS50109">
    <property type="entry name" value="HIS_KIN"/>
    <property type="match status" value="1"/>
</dbReference>
<dbReference type="InterPro" id="IPR003660">
    <property type="entry name" value="HAMP_dom"/>
</dbReference>
<evidence type="ECO:0000256" key="1">
    <source>
        <dbReference type="ARBA" id="ARBA00000085"/>
    </source>
</evidence>
<evidence type="ECO:0000256" key="2">
    <source>
        <dbReference type="ARBA" id="ARBA00004429"/>
    </source>
</evidence>
<keyword evidence="6" id="KW-0597">Phosphoprotein</keyword>
<evidence type="ECO:0000313" key="18">
    <source>
        <dbReference type="EMBL" id="QHL91720.1"/>
    </source>
</evidence>
<comment type="catalytic activity">
    <reaction evidence="1">
        <text>ATP + protein L-histidine = ADP + protein N-phospho-L-histidine.</text>
        <dbReference type="EC" id="2.7.13.3"/>
    </reaction>
</comment>
<evidence type="ECO:0000256" key="7">
    <source>
        <dbReference type="ARBA" id="ARBA00022679"/>
    </source>
</evidence>
<dbReference type="PRINTS" id="PR00344">
    <property type="entry name" value="BCTRLSENSOR"/>
</dbReference>
<dbReference type="CDD" id="cd00082">
    <property type="entry name" value="HisKA"/>
    <property type="match status" value="1"/>
</dbReference>
<dbReference type="InterPro" id="IPR005467">
    <property type="entry name" value="His_kinase_dom"/>
</dbReference>
<evidence type="ECO:0000256" key="10">
    <source>
        <dbReference type="ARBA" id="ARBA00022777"/>
    </source>
</evidence>
<organism evidence="18 19">
    <name type="scientific">Sphingomonas changnyeongensis</name>
    <dbReference type="NCBI Taxonomy" id="2698679"/>
    <lineage>
        <taxon>Bacteria</taxon>
        <taxon>Pseudomonadati</taxon>
        <taxon>Pseudomonadota</taxon>
        <taxon>Alphaproteobacteria</taxon>
        <taxon>Sphingomonadales</taxon>
        <taxon>Sphingomonadaceae</taxon>
        <taxon>Sphingomonas</taxon>
    </lineage>
</organism>
<dbReference type="Gene3D" id="3.30.565.10">
    <property type="entry name" value="Histidine kinase-like ATPase, C-terminal domain"/>
    <property type="match status" value="1"/>
</dbReference>
<evidence type="ECO:0000256" key="6">
    <source>
        <dbReference type="ARBA" id="ARBA00022553"/>
    </source>
</evidence>
<evidence type="ECO:0000256" key="11">
    <source>
        <dbReference type="ARBA" id="ARBA00022840"/>
    </source>
</evidence>
<dbReference type="PROSITE" id="PS50885">
    <property type="entry name" value="HAMP"/>
    <property type="match status" value="1"/>
</dbReference>
<evidence type="ECO:0000256" key="13">
    <source>
        <dbReference type="ARBA" id="ARBA00023012"/>
    </source>
</evidence>
<evidence type="ECO:0000256" key="3">
    <source>
        <dbReference type="ARBA" id="ARBA00012438"/>
    </source>
</evidence>
<keyword evidence="13" id="KW-0902">Two-component regulatory system</keyword>
<feature type="domain" description="Histidine kinase" evidence="16">
    <location>
        <begin position="253"/>
        <end position="452"/>
    </location>
</feature>
<dbReference type="KEGG" id="schy:GVO57_01375"/>
<reference evidence="18 19" key="1">
    <citation type="submission" date="2020-01" db="EMBL/GenBank/DDBJ databases">
        <title>Sphingomonas sp. C33 whole genome sequece.</title>
        <authorList>
            <person name="Park C."/>
        </authorList>
    </citation>
    <scope>NUCLEOTIDE SEQUENCE [LARGE SCALE GENOMIC DNA]</scope>
    <source>
        <strain evidence="18 19">C33</strain>
    </source>
</reference>
<evidence type="ECO:0000259" key="16">
    <source>
        <dbReference type="PROSITE" id="PS50109"/>
    </source>
</evidence>
<dbReference type="Proteomes" id="UP000464468">
    <property type="component" value="Chromosome"/>
</dbReference>
<dbReference type="PANTHER" id="PTHR44936">
    <property type="entry name" value="SENSOR PROTEIN CREC"/>
    <property type="match status" value="1"/>
</dbReference>
<dbReference type="InterPro" id="IPR050980">
    <property type="entry name" value="2C_sensor_his_kinase"/>
</dbReference>
<dbReference type="InterPro" id="IPR003661">
    <property type="entry name" value="HisK_dim/P_dom"/>
</dbReference>
<name>A0A7Z2NYG7_9SPHN</name>
<protein>
    <recommendedName>
        <fullName evidence="3">histidine kinase</fullName>
        <ecNumber evidence="3">2.7.13.3</ecNumber>
    </recommendedName>
</protein>
<dbReference type="EMBL" id="CP047895">
    <property type="protein sequence ID" value="QHL91720.1"/>
    <property type="molecule type" value="Genomic_DNA"/>
</dbReference>
<dbReference type="Pfam" id="PF00512">
    <property type="entry name" value="HisKA"/>
    <property type="match status" value="1"/>
</dbReference>
<accession>A0A7Z2NYG7</accession>
<dbReference type="InterPro" id="IPR004358">
    <property type="entry name" value="Sig_transdc_His_kin-like_C"/>
</dbReference>
<keyword evidence="7" id="KW-0808">Transferase</keyword>
<dbReference type="Gene3D" id="1.10.287.130">
    <property type="match status" value="1"/>
</dbReference>
<keyword evidence="11" id="KW-0067">ATP-binding</keyword>
<evidence type="ECO:0000256" key="12">
    <source>
        <dbReference type="ARBA" id="ARBA00022989"/>
    </source>
</evidence>
<dbReference type="GO" id="GO:0000155">
    <property type="term" value="F:phosphorelay sensor kinase activity"/>
    <property type="evidence" value="ECO:0007669"/>
    <property type="project" value="InterPro"/>
</dbReference>
<dbReference type="SMART" id="SM00388">
    <property type="entry name" value="HisKA"/>
    <property type="match status" value="1"/>
</dbReference>
<dbReference type="Pfam" id="PF02518">
    <property type="entry name" value="HATPase_c"/>
    <property type="match status" value="1"/>
</dbReference>
<evidence type="ECO:0000256" key="4">
    <source>
        <dbReference type="ARBA" id="ARBA00022475"/>
    </source>
</evidence>
<keyword evidence="9" id="KW-0547">Nucleotide-binding</keyword>
<dbReference type="InterPro" id="IPR003594">
    <property type="entry name" value="HATPase_dom"/>
</dbReference>
<dbReference type="InterPro" id="IPR036097">
    <property type="entry name" value="HisK_dim/P_sf"/>
</dbReference>
<feature type="transmembrane region" description="Helical" evidence="15">
    <location>
        <begin position="169"/>
        <end position="191"/>
    </location>
</feature>
<dbReference type="Pfam" id="PF00672">
    <property type="entry name" value="HAMP"/>
    <property type="match status" value="1"/>
</dbReference>
<keyword evidence="8 15" id="KW-0812">Transmembrane</keyword>
<evidence type="ECO:0000259" key="17">
    <source>
        <dbReference type="PROSITE" id="PS50885"/>
    </source>
</evidence>
<keyword evidence="19" id="KW-1185">Reference proteome</keyword>
<evidence type="ECO:0000313" key="19">
    <source>
        <dbReference type="Proteomes" id="UP000464468"/>
    </source>
</evidence>
<dbReference type="GO" id="GO:0005524">
    <property type="term" value="F:ATP binding"/>
    <property type="evidence" value="ECO:0007669"/>
    <property type="project" value="UniProtKB-KW"/>
</dbReference>
<gene>
    <name evidence="18" type="ORF">GVO57_01375</name>
</gene>
<evidence type="ECO:0000256" key="14">
    <source>
        <dbReference type="ARBA" id="ARBA00023136"/>
    </source>
</evidence>
<evidence type="ECO:0000256" key="15">
    <source>
        <dbReference type="SAM" id="Phobius"/>
    </source>
</evidence>
<keyword evidence="14 15" id="KW-0472">Membrane</keyword>
<comment type="subcellular location">
    <subcellularLocation>
        <location evidence="2">Cell inner membrane</location>
        <topology evidence="2">Multi-pass membrane protein</topology>
    </subcellularLocation>
</comment>
<sequence length="452" mass="47927">MGRSALRLLPRSLGGQLALLVALALGAAQAVNFTLLLQATKRQAVAQAGTFALARLAEAVQRARAGQPEAAMAGGALLTGDSPVRPAMAQLPDIAERGRDMLAQIGVEVDALSAAQVPAREFSVRVDGRGRMLRGAAVQQRQIIVVSAAIAPGRWVTTAASLPPGEGRVIGWLAFQTLVLYGFVLLAVLWIGHRLARPLAELRLATEGFSRDRAAPPVAERGPDDIRRLVAAFNAMRTRIVGMLDEKDRMLGAIGHDLRTPLASLRVRTELVDDEGERARMAATIDEMNRTLDDILSLARLGRPSEAVERIDLPALIDSLVEEFEDLGADVAFAPAGRLTVAIRPTLIKRALRNLVENALKYGGCARIDVERDGDGGVAVHVADDGPGIPPDRIEAMFEPFTRLETSRSRETGGAGLGLALARAIAEGHGGGIRLVNRPGGGLQATLKLPPG</sequence>
<dbReference type="GO" id="GO:0005886">
    <property type="term" value="C:plasma membrane"/>
    <property type="evidence" value="ECO:0007669"/>
    <property type="project" value="UniProtKB-SubCell"/>
</dbReference>
<dbReference type="AlphaFoldDB" id="A0A7Z2NYG7"/>
<dbReference type="SMART" id="SM00304">
    <property type="entry name" value="HAMP"/>
    <property type="match status" value="1"/>
</dbReference>
<evidence type="ECO:0000256" key="9">
    <source>
        <dbReference type="ARBA" id="ARBA00022741"/>
    </source>
</evidence>
<dbReference type="InterPro" id="IPR036890">
    <property type="entry name" value="HATPase_C_sf"/>
</dbReference>
<evidence type="ECO:0000256" key="8">
    <source>
        <dbReference type="ARBA" id="ARBA00022692"/>
    </source>
</evidence>
<evidence type="ECO:0000256" key="5">
    <source>
        <dbReference type="ARBA" id="ARBA00022519"/>
    </source>
</evidence>
<proteinExistence type="predicted"/>
<feature type="domain" description="HAMP" evidence="17">
    <location>
        <begin position="193"/>
        <end position="245"/>
    </location>
</feature>
<dbReference type="PANTHER" id="PTHR44936:SF5">
    <property type="entry name" value="SENSOR HISTIDINE KINASE ENVZ"/>
    <property type="match status" value="1"/>
</dbReference>
<dbReference type="SMART" id="SM00387">
    <property type="entry name" value="HATPase_c"/>
    <property type="match status" value="1"/>
</dbReference>
<dbReference type="CDD" id="cd06225">
    <property type="entry name" value="HAMP"/>
    <property type="match status" value="1"/>
</dbReference>
<keyword evidence="4" id="KW-1003">Cell membrane</keyword>
<dbReference type="SUPFAM" id="SSF55874">
    <property type="entry name" value="ATPase domain of HSP90 chaperone/DNA topoisomerase II/histidine kinase"/>
    <property type="match status" value="1"/>
</dbReference>